<dbReference type="Pfam" id="PF00743">
    <property type="entry name" value="FMO-like"/>
    <property type="match status" value="1"/>
</dbReference>
<sequence length="531" mass="59704">MHRPLLFAIAAANVAAEQIRLAPPDHHVFEWPIQDVAIVGAGASGLLSYRELLDSNQFNRIRIFERDFVPGGNWHYSDETAGKVNIAQGATDNWWKGDYEPSGEGSKKVVHKINGSNALEKERIAHRLPKPIWKTLRANTPNPQQQIPGFSWPPGLEWASHHSALSRYLRSFASWLGINTGDDTNAVVYNTRVESITKRYVRGKHHGWTLLLREYVKTQDAYEETYWTEDFDAVVIASGRFNVPHIPAIPGLTEWQSRFPDNIQHSREYRDAETIKGKNVVVVGASASATGISVDINAWVNKSYLSVRASSDDPRAPIGRATSLSLVPPNTTIIGEIGVFHPILPEEGFKQGKIELLDGTIITDIDQIIFGTGYRYAFPFLSQYHNTSSSRDGEDHPIVTDGFYVENLHLDVFYIDQPTIAFQGQNVGIQTFVYGKYVGQAIASVWSGRAHIPSKATMRQIFSDVVERRGGLKKGFQWLNGQENDRMLQYFVAWLNQAALESGGKLLETPRNVYIHSEAAWYELMDSEPRR</sequence>
<keyword evidence="3" id="KW-0274">FAD</keyword>
<dbReference type="OrthoDB" id="66881at2759"/>
<keyword evidence="2" id="KW-0285">Flavoprotein</keyword>
<dbReference type="FunCoup" id="A0A1Y2AVT9">
    <property type="interactions" value="23"/>
</dbReference>
<dbReference type="InterPro" id="IPR036188">
    <property type="entry name" value="FAD/NAD-bd_sf"/>
</dbReference>
<keyword evidence="4" id="KW-0560">Oxidoreductase</keyword>
<dbReference type="GO" id="GO:0050660">
    <property type="term" value="F:flavin adenine dinucleotide binding"/>
    <property type="evidence" value="ECO:0007669"/>
    <property type="project" value="InterPro"/>
</dbReference>
<name>A0A1Y2AVT9_9TREE</name>
<evidence type="ECO:0000256" key="3">
    <source>
        <dbReference type="ARBA" id="ARBA00022827"/>
    </source>
</evidence>
<evidence type="ECO:0000313" key="6">
    <source>
        <dbReference type="EMBL" id="ORY26025.1"/>
    </source>
</evidence>
<dbReference type="Gene3D" id="3.50.50.60">
    <property type="entry name" value="FAD/NAD(P)-binding domain"/>
    <property type="match status" value="2"/>
</dbReference>
<keyword evidence="5" id="KW-0732">Signal</keyword>
<evidence type="ECO:0008006" key="8">
    <source>
        <dbReference type="Google" id="ProtNLM"/>
    </source>
</evidence>
<dbReference type="GO" id="GO:0004499">
    <property type="term" value="F:N,N-dimethylaniline monooxygenase activity"/>
    <property type="evidence" value="ECO:0007669"/>
    <property type="project" value="InterPro"/>
</dbReference>
<dbReference type="PANTHER" id="PTHR23023">
    <property type="entry name" value="DIMETHYLANILINE MONOOXYGENASE"/>
    <property type="match status" value="1"/>
</dbReference>
<dbReference type="EMBL" id="MCFC01000051">
    <property type="protein sequence ID" value="ORY26025.1"/>
    <property type="molecule type" value="Genomic_DNA"/>
</dbReference>
<organism evidence="6 7">
    <name type="scientific">Naematelia encephala</name>
    <dbReference type="NCBI Taxonomy" id="71784"/>
    <lineage>
        <taxon>Eukaryota</taxon>
        <taxon>Fungi</taxon>
        <taxon>Dikarya</taxon>
        <taxon>Basidiomycota</taxon>
        <taxon>Agaricomycotina</taxon>
        <taxon>Tremellomycetes</taxon>
        <taxon>Tremellales</taxon>
        <taxon>Naemateliaceae</taxon>
        <taxon>Naematelia</taxon>
    </lineage>
</organism>
<dbReference type="InterPro" id="IPR050346">
    <property type="entry name" value="FMO-like"/>
</dbReference>
<feature type="signal peptide" evidence="5">
    <location>
        <begin position="1"/>
        <end position="16"/>
    </location>
</feature>
<evidence type="ECO:0000256" key="5">
    <source>
        <dbReference type="SAM" id="SignalP"/>
    </source>
</evidence>
<proteinExistence type="inferred from homology"/>
<dbReference type="InterPro" id="IPR020946">
    <property type="entry name" value="Flavin_mOase-like"/>
</dbReference>
<evidence type="ECO:0000256" key="4">
    <source>
        <dbReference type="ARBA" id="ARBA00023002"/>
    </source>
</evidence>
<dbReference type="SUPFAM" id="SSF51905">
    <property type="entry name" value="FAD/NAD(P)-binding domain"/>
    <property type="match status" value="1"/>
</dbReference>
<dbReference type="Proteomes" id="UP000193986">
    <property type="component" value="Unassembled WGS sequence"/>
</dbReference>
<protein>
    <recommendedName>
        <fullName evidence="8">FAD/NAD(P)-binding domain-containing protein</fullName>
    </recommendedName>
</protein>
<evidence type="ECO:0000313" key="7">
    <source>
        <dbReference type="Proteomes" id="UP000193986"/>
    </source>
</evidence>
<feature type="chain" id="PRO_5010999659" description="FAD/NAD(P)-binding domain-containing protein" evidence="5">
    <location>
        <begin position="17"/>
        <end position="531"/>
    </location>
</feature>
<accession>A0A1Y2AVT9</accession>
<dbReference type="GO" id="GO:0050661">
    <property type="term" value="F:NADP binding"/>
    <property type="evidence" value="ECO:0007669"/>
    <property type="project" value="InterPro"/>
</dbReference>
<dbReference type="InParanoid" id="A0A1Y2AVT9"/>
<comment type="caution">
    <text evidence="6">The sequence shown here is derived from an EMBL/GenBank/DDBJ whole genome shotgun (WGS) entry which is preliminary data.</text>
</comment>
<comment type="similarity">
    <text evidence="1">Belongs to the FMO family.</text>
</comment>
<evidence type="ECO:0000256" key="2">
    <source>
        <dbReference type="ARBA" id="ARBA00022630"/>
    </source>
</evidence>
<keyword evidence="7" id="KW-1185">Reference proteome</keyword>
<evidence type="ECO:0000256" key="1">
    <source>
        <dbReference type="ARBA" id="ARBA00009183"/>
    </source>
</evidence>
<dbReference type="AlphaFoldDB" id="A0A1Y2AVT9"/>
<reference evidence="6 7" key="1">
    <citation type="submission" date="2016-07" db="EMBL/GenBank/DDBJ databases">
        <title>Pervasive Adenine N6-methylation of Active Genes in Fungi.</title>
        <authorList>
            <consortium name="DOE Joint Genome Institute"/>
            <person name="Mondo S.J."/>
            <person name="Dannebaum R.O."/>
            <person name="Kuo R.C."/>
            <person name="Labutti K."/>
            <person name="Haridas S."/>
            <person name="Kuo A."/>
            <person name="Salamov A."/>
            <person name="Ahrendt S.R."/>
            <person name="Lipzen A."/>
            <person name="Sullivan W."/>
            <person name="Andreopoulos W.B."/>
            <person name="Clum A."/>
            <person name="Lindquist E."/>
            <person name="Daum C."/>
            <person name="Ramamoorthy G.K."/>
            <person name="Gryganskyi A."/>
            <person name="Culley D."/>
            <person name="Magnuson J.K."/>
            <person name="James T.Y."/>
            <person name="O'Malley M.A."/>
            <person name="Stajich J.E."/>
            <person name="Spatafora J.W."/>
            <person name="Visel A."/>
            <person name="Grigoriev I.V."/>
        </authorList>
    </citation>
    <scope>NUCLEOTIDE SEQUENCE [LARGE SCALE GENOMIC DNA]</scope>
    <source>
        <strain evidence="6 7">68-887.2</strain>
    </source>
</reference>
<gene>
    <name evidence="6" type="ORF">BCR39DRAFT_470728</name>
</gene>